<dbReference type="AlphaFoldDB" id="H6L9G0"/>
<organism evidence="1 2">
    <name type="scientific">Saprospira grandis (strain Lewin)</name>
    <dbReference type="NCBI Taxonomy" id="984262"/>
    <lineage>
        <taxon>Bacteria</taxon>
        <taxon>Pseudomonadati</taxon>
        <taxon>Bacteroidota</taxon>
        <taxon>Saprospiria</taxon>
        <taxon>Saprospirales</taxon>
        <taxon>Saprospiraceae</taxon>
        <taxon>Saprospira</taxon>
    </lineage>
</organism>
<dbReference type="EMBL" id="CP002831">
    <property type="protein sequence ID" value="AFC25436.1"/>
    <property type="molecule type" value="Genomic_DNA"/>
</dbReference>
<keyword evidence="2" id="KW-1185">Reference proteome</keyword>
<sequence length="90" mass="10088">MALRLPFFSGPKISYYKIKKLDQLVCSSSYLYRNSSIKVRFCNMPKGQANNFSQKLGAVAKSSLSFAQRLNEDYAKRIGELSALPKFIGG</sequence>
<protein>
    <submittedName>
        <fullName evidence="1">Uncharacterized protein</fullName>
    </submittedName>
</protein>
<dbReference type="Proteomes" id="UP000007519">
    <property type="component" value="Chromosome"/>
</dbReference>
<reference evidence="1 2" key="1">
    <citation type="journal article" date="2012" name="Stand. Genomic Sci.">
        <title>Complete genome sequencing and analysis of Saprospira grandis str. Lewin, a predatory marine bacterium.</title>
        <authorList>
            <person name="Saw J.H."/>
            <person name="Yuryev A."/>
            <person name="Kanbe M."/>
            <person name="Hou S."/>
            <person name="Young A.G."/>
            <person name="Aizawa S."/>
            <person name="Alam M."/>
        </authorList>
    </citation>
    <scope>NUCLEOTIDE SEQUENCE [LARGE SCALE GENOMIC DNA]</scope>
    <source>
        <strain evidence="1 2">Lewin</strain>
    </source>
</reference>
<dbReference type="STRING" id="984262.SGRA_2708"/>
<dbReference type="KEGG" id="sgn:SGRA_2708"/>
<name>H6L9G0_SAPGL</name>
<dbReference type="HOGENOM" id="CLU_2439062_0_0_10"/>
<evidence type="ECO:0000313" key="1">
    <source>
        <dbReference type="EMBL" id="AFC25436.1"/>
    </source>
</evidence>
<accession>H6L9G0</accession>
<gene>
    <name evidence="1" type="ordered locus">SGRA_2708</name>
</gene>
<evidence type="ECO:0000313" key="2">
    <source>
        <dbReference type="Proteomes" id="UP000007519"/>
    </source>
</evidence>
<proteinExistence type="predicted"/>